<dbReference type="KEGG" id="vg:8746571"/>
<evidence type="ECO:0000313" key="2">
    <source>
        <dbReference type="EMBL" id="ADB04102.1"/>
    </source>
</evidence>
<organism evidence="2 3">
    <name type="scientific">Marseillevirus marseillevirus</name>
    <name type="common">GBM</name>
    <dbReference type="NCBI Taxonomy" id="694581"/>
    <lineage>
        <taxon>Viruses</taxon>
        <taxon>Varidnaviria</taxon>
        <taxon>Bamfordvirae</taxon>
        <taxon>Nucleocytoviricota</taxon>
        <taxon>Megaviricetes</taxon>
        <taxon>Pimascovirales</taxon>
        <taxon>Pimascovirales incertae sedis</taxon>
        <taxon>Marseilleviridae</taxon>
        <taxon>Marseillevirus</taxon>
        <taxon>Marseillevirus massiliense</taxon>
    </lineage>
</organism>
<dbReference type="EMBL" id="GU071086">
    <property type="protein sequence ID" value="ADB04102.1"/>
    <property type="molecule type" value="Genomic_DNA"/>
</dbReference>
<feature type="compositionally biased region" description="Acidic residues" evidence="1">
    <location>
        <begin position="99"/>
        <end position="113"/>
    </location>
</feature>
<dbReference type="CDD" id="cd01659">
    <property type="entry name" value="TRX_superfamily"/>
    <property type="match status" value="1"/>
</dbReference>
<sequence length="150" mass="16678">MSGMVLFYSKRSPHSRNAIEIIRSNSIPVSLVCVDSQSIRSIIKNSGNYKIRGVPTLFVMRGSKLSIFEGEKVYNWLLTLVKGDEEPEQNPELLFEETPIGDDEGEGGEDEEPPVVLGPKTLKNPTGESIKDRAARLQREAQSVLGVKYE</sequence>
<proteinExistence type="predicted"/>
<keyword evidence="3" id="KW-1185">Reference proteome</keyword>
<protein>
    <submittedName>
        <fullName evidence="2">Inactivated thioredoxin/glutaredoxin</fullName>
    </submittedName>
</protein>
<evidence type="ECO:0000256" key="1">
    <source>
        <dbReference type="SAM" id="MobiDB-lite"/>
    </source>
</evidence>
<evidence type="ECO:0000313" key="3">
    <source>
        <dbReference type="Proteomes" id="UP000029780"/>
    </source>
</evidence>
<organismHost>
    <name type="scientific">Acanthamoeba</name>
    <dbReference type="NCBI Taxonomy" id="5754"/>
</organismHost>
<dbReference type="OrthoDB" id="17016at10239"/>
<dbReference type="RefSeq" id="YP_003407064.1">
    <property type="nucleotide sequence ID" value="NC_013756.1"/>
</dbReference>
<dbReference type="Proteomes" id="UP000029780">
    <property type="component" value="Segment"/>
</dbReference>
<dbReference type="GeneID" id="8746571"/>
<feature type="region of interest" description="Disordered" evidence="1">
    <location>
        <begin position="86"/>
        <end position="129"/>
    </location>
</feature>
<reference evidence="2 3" key="1">
    <citation type="journal article" date="2009" name="Proc. Natl. Acad. Sci. U.S.A.">
        <title>Giant Marseillevirus highlights the role of amoebae as a melting pot in emergence of chimeric microorganisms.</title>
        <authorList>
            <person name="Boyer M."/>
            <person name="Yutin N."/>
            <person name="Pagnier I."/>
            <person name="Barrassi L."/>
            <person name="Fournous G."/>
            <person name="Espinosa L."/>
            <person name="Robert C."/>
            <person name="Azza S."/>
            <person name="Sun S."/>
            <person name="Rossmann M.G."/>
            <person name="Suzan-Monti M."/>
            <person name="La Scola B."/>
            <person name="Koonin E.V."/>
            <person name="Raoult D."/>
        </authorList>
    </citation>
    <scope>NUCLEOTIDE SEQUENCE [LARGE SCALE GENOMIC DNA]</scope>
    <source>
        <strain evidence="2 3">T19</strain>
    </source>
</reference>
<gene>
    <name evidence="2" type="ORF">MAR_ORF334</name>
</gene>
<name>D2XAX5_GBMV</name>
<accession>D2XAX5</accession>